<feature type="domain" description="FAD-binding PCMH-type" evidence="5">
    <location>
        <begin position="32"/>
        <end position="207"/>
    </location>
</feature>
<keyword evidence="2" id="KW-0285">Flavoprotein</keyword>
<evidence type="ECO:0000256" key="2">
    <source>
        <dbReference type="ARBA" id="ARBA00022630"/>
    </source>
</evidence>
<name>A0A364KR05_TALAM</name>
<dbReference type="InterPro" id="IPR006094">
    <property type="entry name" value="Oxid_FAD_bind_N"/>
</dbReference>
<dbReference type="PROSITE" id="PS00862">
    <property type="entry name" value="OX2_COVAL_FAD"/>
    <property type="match status" value="1"/>
</dbReference>
<dbReference type="AlphaFoldDB" id="A0A364KR05"/>
<evidence type="ECO:0000256" key="3">
    <source>
        <dbReference type="ARBA" id="ARBA00022827"/>
    </source>
</evidence>
<proteinExistence type="inferred from homology"/>
<evidence type="ECO:0000256" key="4">
    <source>
        <dbReference type="ARBA" id="ARBA00023002"/>
    </source>
</evidence>
<dbReference type="InterPro" id="IPR050416">
    <property type="entry name" value="FAD-linked_Oxidoreductase"/>
</dbReference>
<evidence type="ECO:0000313" key="6">
    <source>
        <dbReference type="EMBL" id="RAO65984.1"/>
    </source>
</evidence>
<dbReference type="Gene3D" id="3.30.465.10">
    <property type="match status" value="1"/>
</dbReference>
<dbReference type="PROSITE" id="PS51387">
    <property type="entry name" value="FAD_PCMH"/>
    <property type="match status" value="1"/>
</dbReference>
<dbReference type="GeneID" id="63791213"/>
<dbReference type="InterPro" id="IPR016167">
    <property type="entry name" value="FAD-bd_PCMH_sub1"/>
</dbReference>
<dbReference type="SUPFAM" id="SSF56176">
    <property type="entry name" value="FAD-binding/transporter-associated domain-like"/>
    <property type="match status" value="1"/>
</dbReference>
<keyword evidence="4" id="KW-0560">Oxidoreductase</keyword>
<evidence type="ECO:0000259" key="5">
    <source>
        <dbReference type="PROSITE" id="PS51387"/>
    </source>
</evidence>
<gene>
    <name evidence="6" type="ORF">BHQ10_001996</name>
</gene>
<comment type="caution">
    <text evidence="6">The sequence shown here is derived from an EMBL/GenBank/DDBJ whole genome shotgun (WGS) entry which is preliminary data.</text>
</comment>
<dbReference type="InterPro" id="IPR016166">
    <property type="entry name" value="FAD-bd_PCMH"/>
</dbReference>
<sequence>MITRDSIPLKCEVVIPNPDTPVRFVLDRWSDIGLNRPALVVVPDTEQDIIDTVLYAKNKGLELIPGGGGHGPFVSITEKTLYLDLKRFDKVVLDTSQEQAKISFGGGTLTRRVIDACTSKGFYTTWTNSYGVGMVGSVLGGGSQPLNGLHGMIMDQLISIRLITAAGEVLELDSSSEGEELALFHALCGAGHGLGVVTSMTLKAFPLAALRMKNDEVWCRRVTFPADAINLAAEKYMQLLPPKPSQYVLLMFAREPVTSTGPGAPIIILSSLYYGPQEEGEQASKPLFDDAVVNNTNIHPETILTPLSQMNEAWAPFSVHGEYKDISSAWLRTTPVETMKASFQQYVEFTDHYKDATRSTIVHATHNPKKHVAISETPEGQAKYFESRDRGTCMLVMPWTNNPETVEPMRAFAKKIKALYRKAQPDLDVPRTFPNNMQSDTPLEELHTVDRIKELKRIKKLWDESGVFWSPYGDNRK</sequence>
<reference evidence="6 7" key="1">
    <citation type="journal article" date="2017" name="Biotechnol. Biofuels">
        <title>Differential beta-glucosidase expression as a function of carbon source availability in Talaromyces amestolkiae: a genomic and proteomic approach.</title>
        <authorList>
            <person name="de Eugenio L.I."/>
            <person name="Mendez-Liter J.A."/>
            <person name="Nieto-Dominguez M."/>
            <person name="Alonso L."/>
            <person name="Gil-Munoz J."/>
            <person name="Barriuso J."/>
            <person name="Prieto A."/>
            <person name="Martinez M.J."/>
        </authorList>
    </citation>
    <scope>NUCLEOTIDE SEQUENCE [LARGE SCALE GENOMIC DNA]</scope>
    <source>
        <strain evidence="6 7">CIB</strain>
    </source>
</reference>
<dbReference type="Proteomes" id="UP000249363">
    <property type="component" value="Unassembled WGS sequence"/>
</dbReference>
<dbReference type="Gene3D" id="3.40.462.20">
    <property type="match status" value="1"/>
</dbReference>
<dbReference type="RefSeq" id="XP_040730501.1">
    <property type="nucleotide sequence ID" value="XM_040874092.1"/>
</dbReference>
<dbReference type="STRING" id="1196081.A0A364KR05"/>
<evidence type="ECO:0000313" key="7">
    <source>
        <dbReference type="Proteomes" id="UP000249363"/>
    </source>
</evidence>
<comment type="similarity">
    <text evidence="1">Belongs to the oxygen-dependent FAD-linked oxidoreductase family.</text>
</comment>
<keyword evidence="7" id="KW-1185">Reference proteome</keyword>
<dbReference type="InterPro" id="IPR006093">
    <property type="entry name" value="Oxy_OxRdtase_FAD_BS"/>
</dbReference>
<protein>
    <recommendedName>
        <fullName evidence="5">FAD-binding PCMH-type domain-containing protein</fullName>
    </recommendedName>
</protein>
<keyword evidence="3" id="KW-0274">FAD</keyword>
<organism evidence="6 7">
    <name type="scientific">Talaromyces amestolkiae</name>
    <dbReference type="NCBI Taxonomy" id="1196081"/>
    <lineage>
        <taxon>Eukaryota</taxon>
        <taxon>Fungi</taxon>
        <taxon>Dikarya</taxon>
        <taxon>Ascomycota</taxon>
        <taxon>Pezizomycotina</taxon>
        <taxon>Eurotiomycetes</taxon>
        <taxon>Eurotiomycetidae</taxon>
        <taxon>Eurotiales</taxon>
        <taxon>Trichocomaceae</taxon>
        <taxon>Talaromyces</taxon>
        <taxon>Talaromyces sect. Talaromyces</taxon>
    </lineage>
</organism>
<dbReference type="PANTHER" id="PTHR42973:SF7">
    <property type="entry name" value="FAD-BINDING PCMH-TYPE DOMAIN-CONTAINING PROTEIN"/>
    <property type="match status" value="1"/>
</dbReference>
<dbReference type="GO" id="GO:0016491">
    <property type="term" value="F:oxidoreductase activity"/>
    <property type="evidence" value="ECO:0007669"/>
    <property type="project" value="UniProtKB-KW"/>
</dbReference>
<dbReference type="OrthoDB" id="415825at2759"/>
<dbReference type="Gene3D" id="3.30.43.10">
    <property type="entry name" value="Uridine Diphospho-n-acetylenolpyruvylglucosamine Reductase, domain 2"/>
    <property type="match status" value="1"/>
</dbReference>
<dbReference type="EMBL" id="MIKG01000002">
    <property type="protein sequence ID" value="RAO65984.1"/>
    <property type="molecule type" value="Genomic_DNA"/>
</dbReference>
<dbReference type="GO" id="GO:0071949">
    <property type="term" value="F:FAD binding"/>
    <property type="evidence" value="ECO:0007669"/>
    <property type="project" value="InterPro"/>
</dbReference>
<dbReference type="PANTHER" id="PTHR42973">
    <property type="entry name" value="BINDING OXIDOREDUCTASE, PUTATIVE (AFU_ORTHOLOGUE AFUA_1G17690)-RELATED"/>
    <property type="match status" value="1"/>
</dbReference>
<evidence type="ECO:0000256" key="1">
    <source>
        <dbReference type="ARBA" id="ARBA00005466"/>
    </source>
</evidence>
<dbReference type="InterPro" id="IPR036318">
    <property type="entry name" value="FAD-bd_PCMH-like_sf"/>
</dbReference>
<dbReference type="InterPro" id="IPR016169">
    <property type="entry name" value="FAD-bd_PCMH_sub2"/>
</dbReference>
<accession>A0A364KR05</accession>
<dbReference type="Pfam" id="PF01565">
    <property type="entry name" value="FAD_binding_4"/>
    <property type="match status" value="1"/>
</dbReference>